<evidence type="ECO:0000313" key="2">
    <source>
        <dbReference type="Proteomes" id="UP000197068"/>
    </source>
</evidence>
<sequence>MTVARRAQKKKSRTKNDITTIQLSRTLKKRLHLIIKSNGFNKLDEGLDEVLSFYEDNHLAILGMDNETD</sequence>
<comment type="caution">
    <text evidence="1">The sequence shown here is derived from an EMBL/GenBank/DDBJ whole genome shotgun (WGS) entry which is preliminary data.</text>
</comment>
<organism evidence="1 2">
    <name type="scientific">Colwellia marinimaniae</name>
    <dbReference type="NCBI Taxonomy" id="1513592"/>
    <lineage>
        <taxon>Bacteria</taxon>
        <taxon>Pseudomonadati</taxon>
        <taxon>Pseudomonadota</taxon>
        <taxon>Gammaproteobacteria</taxon>
        <taxon>Alteromonadales</taxon>
        <taxon>Colwelliaceae</taxon>
        <taxon>Colwellia</taxon>
    </lineage>
</organism>
<keyword evidence="2" id="KW-1185">Reference proteome</keyword>
<dbReference type="RefSeq" id="WP_057180967.1">
    <property type="nucleotide sequence ID" value="NZ_BDQM01000014.1"/>
</dbReference>
<proteinExistence type="predicted"/>
<gene>
    <name evidence="1" type="ORF">MTCD1_02083</name>
</gene>
<dbReference type="EMBL" id="BDQM01000014">
    <property type="protein sequence ID" value="GAW96468.1"/>
    <property type="molecule type" value="Genomic_DNA"/>
</dbReference>
<accession>A0ABQ0MVS0</accession>
<evidence type="ECO:0000313" key="1">
    <source>
        <dbReference type="EMBL" id="GAW96468.1"/>
    </source>
</evidence>
<protein>
    <submittedName>
        <fullName evidence="1">Uncharacterized protein</fullName>
    </submittedName>
</protein>
<dbReference type="Proteomes" id="UP000197068">
    <property type="component" value="Unassembled WGS sequence"/>
</dbReference>
<reference evidence="1 2" key="1">
    <citation type="submission" date="2017-06" db="EMBL/GenBank/DDBJ databases">
        <title>Whole Genome Sequences of Colwellia marinimaniae MTCD1.</title>
        <authorList>
            <person name="Kusumoto H."/>
            <person name="Inoue M."/>
            <person name="Tanikawa K."/>
            <person name="Maeji H."/>
            <person name="Cameron J.H."/>
            <person name="Bartlett D.H."/>
        </authorList>
    </citation>
    <scope>NUCLEOTIDE SEQUENCE [LARGE SCALE GENOMIC DNA]</scope>
    <source>
        <strain evidence="1 2">MTCD1</strain>
    </source>
</reference>
<name>A0ABQ0MVS0_9GAMM</name>